<dbReference type="Pfam" id="PF22594">
    <property type="entry name" value="GTP-eEF1A_C"/>
    <property type="match status" value="1"/>
</dbReference>
<evidence type="ECO:0000256" key="8">
    <source>
        <dbReference type="ARBA" id="ARBA00062688"/>
    </source>
</evidence>
<evidence type="ECO:0000256" key="7">
    <source>
        <dbReference type="ARBA" id="ARBA00055271"/>
    </source>
</evidence>
<feature type="domain" description="Tr-type G" evidence="10">
    <location>
        <begin position="22"/>
        <end position="239"/>
    </location>
</feature>
<keyword evidence="5 9" id="KW-0067">ATP-binding</keyword>
<evidence type="ECO:0000256" key="2">
    <source>
        <dbReference type="ARBA" id="ARBA00022679"/>
    </source>
</evidence>
<evidence type="ECO:0000256" key="6">
    <source>
        <dbReference type="ARBA" id="ARBA00023134"/>
    </source>
</evidence>
<name>A0A5Q0BPU5_9GAMM</name>
<comment type="function">
    <text evidence="7 9">With CysD forms the ATP sulfurylase (ATPS) that catalyzes the adenylation of sulfate producing adenosine 5'-phosphosulfate (APS) and diphosphate, the first enzymatic step in sulfur assimilation pathway. APS synthesis involves the formation of a high-energy phosphoric-sulfuric acid anhydride bond driven by GTP hydrolysis by CysN coupled to ATP hydrolysis by CysD.</text>
</comment>
<dbReference type="PROSITE" id="PS00301">
    <property type="entry name" value="G_TR_1"/>
    <property type="match status" value="1"/>
</dbReference>
<dbReference type="SUPFAM" id="SSF52540">
    <property type="entry name" value="P-loop containing nucleoside triphosphate hydrolases"/>
    <property type="match status" value="1"/>
</dbReference>
<evidence type="ECO:0000256" key="3">
    <source>
        <dbReference type="ARBA" id="ARBA00022695"/>
    </source>
</evidence>
<dbReference type="EC" id="2.7.7.4" evidence="9"/>
<dbReference type="FunFam" id="2.40.30.10:FF:000027">
    <property type="entry name" value="Sulfate adenylyltransferase subunit 1"/>
    <property type="match status" value="1"/>
</dbReference>
<dbReference type="InterPro" id="IPR044139">
    <property type="entry name" value="CysN_NoDQ_III"/>
</dbReference>
<dbReference type="SUPFAM" id="SSF50465">
    <property type="entry name" value="EF-Tu/eEF-1alpha/eIF2-gamma C-terminal domain"/>
    <property type="match status" value="1"/>
</dbReference>
<dbReference type="GO" id="GO:0003924">
    <property type="term" value="F:GTPase activity"/>
    <property type="evidence" value="ECO:0007669"/>
    <property type="project" value="InterPro"/>
</dbReference>
<comment type="pathway">
    <text evidence="1 9">Sulfur metabolism; hydrogen sulfide biosynthesis; sulfite from sulfate: step 1/3.</text>
</comment>
<dbReference type="CDD" id="cd03695">
    <property type="entry name" value="CysN_NodQ_II"/>
    <property type="match status" value="1"/>
</dbReference>
<dbReference type="GO" id="GO:0005524">
    <property type="term" value="F:ATP binding"/>
    <property type="evidence" value="ECO:0007669"/>
    <property type="project" value="UniProtKB-KW"/>
</dbReference>
<dbReference type="GO" id="GO:0005525">
    <property type="term" value="F:GTP binding"/>
    <property type="evidence" value="ECO:0007669"/>
    <property type="project" value="UniProtKB-UniRule"/>
</dbReference>
<dbReference type="OrthoDB" id="9804504at2"/>
<dbReference type="InterPro" id="IPR044138">
    <property type="entry name" value="CysN_II"/>
</dbReference>
<sequence>MSHQSDLISADILGYLAQHENKEMLRFLTCGNVDDGKSTLIGRLLHDSKMIYEDQLAAIQKDSLKSGTTGDEVDLALLVDGLQAEREQGITIDVAYRYFSTAQRKFIIADTPGHEQYTRNMATGASTCDLAIILVDARYGVQTQTRRHSFIVSLLGIRHVVVAINKMDLVKFKESVFEQIKQDYSEFAQRLSITDIHFIPLSALKGDNVVNKSEHTPWYRGPSLMELLNTIEISADRNIADVRFPVQWVNRPNLDFRGYSGTLAAGIIKKSAVVMALPSRKASQVKSIVTFDGEQQEAFPGQAITVTLTDEIDISRGDMLVSPEHAPALDSRFNADVVWMAENPLVPGKQYYIKQATRTVTGSVSRIGYRIDVNTLEKSPASQLKLNEIGLCEFALSAPLAFDPYSQCKGTGSFIVIDRLSNVTVGAGMIVSLAERNEMLRPVSRADRIARFGQKPVNFWIQGEQAALVALQLERRLFDRGHACIAITEQASPDLTAQLNKAGLVCICVGGAQTPAESEFDRIIITDALDFDAIIQTIDPRVNFSEEQPDFDI</sequence>
<evidence type="ECO:0000259" key="10">
    <source>
        <dbReference type="PROSITE" id="PS51722"/>
    </source>
</evidence>
<dbReference type="AlphaFoldDB" id="A0A5Q0BPU5"/>
<comment type="subunit">
    <text evidence="8">Heterodimer composed of CysD, the smaller subunit, and CysNC.</text>
</comment>
<dbReference type="GO" id="GO:0070814">
    <property type="term" value="P:hydrogen sulfide biosynthetic process"/>
    <property type="evidence" value="ECO:0007669"/>
    <property type="project" value="UniProtKB-UniRule"/>
</dbReference>
<dbReference type="InterPro" id="IPR005225">
    <property type="entry name" value="Small_GTP-bd"/>
</dbReference>
<dbReference type="NCBIfam" id="TIGR00231">
    <property type="entry name" value="small_GTP"/>
    <property type="match status" value="1"/>
</dbReference>
<evidence type="ECO:0000256" key="4">
    <source>
        <dbReference type="ARBA" id="ARBA00022741"/>
    </source>
</evidence>
<accession>A0A5Q0BPU5</accession>
<dbReference type="Pfam" id="PF00009">
    <property type="entry name" value="GTP_EFTU"/>
    <property type="match status" value="1"/>
</dbReference>
<dbReference type="PRINTS" id="PR00315">
    <property type="entry name" value="ELONGATNFCT"/>
</dbReference>
<dbReference type="Gene3D" id="3.40.50.300">
    <property type="entry name" value="P-loop containing nucleotide triphosphate hydrolases"/>
    <property type="match status" value="1"/>
</dbReference>
<organism evidence="11 12">
    <name type="scientific">Candidatus Methylospira mobilis</name>
    <dbReference type="NCBI Taxonomy" id="1808979"/>
    <lineage>
        <taxon>Bacteria</taxon>
        <taxon>Pseudomonadati</taxon>
        <taxon>Pseudomonadota</taxon>
        <taxon>Gammaproteobacteria</taxon>
        <taxon>Methylococcales</taxon>
        <taxon>Methylococcaceae</taxon>
        <taxon>Candidatus Methylospira</taxon>
    </lineage>
</organism>
<dbReference type="InterPro" id="IPR011779">
    <property type="entry name" value="SO4_adenylTrfase_lsu"/>
</dbReference>
<keyword evidence="4 9" id="KW-0547">Nucleotide-binding</keyword>
<dbReference type="InParanoid" id="A0A5Q0BPU5"/>
<dbReference type="CDD" id="cd04166">
    <property type="entry name" value="CysN_ATPS"/>
    <property type="match status" value="1"/>
</dbReference>
<comment type="catalytic activity">
    <reaction evidence="9">
        <text>sulfate + ATP + H(+) = adenosine 5'-phosphosulfate + diphosphate</text>
        <dbReference type="Rhea" id="RHEA:18133"/>
        <dbReference type="ChEBI" id="CHEBI:15378"/>
        <dbReference type="ChEBI" id="CHEBI:16189"/>
        <dbReference type="ChEBI" id="CHEBI:30616"/>
        <dbReference type="ChEBI" id="CHEBI:33019"/>
        <dbReference type="ChEBI" id="CHEBI:58243"/>
        <dbReference type="EC" id="2.7.7.4"/>
    </reaction>
</comment>
<feature type="binding site" evidence="9">
    <location>
        <begin position="110"/>
        <end position="114"/>
    </location>
    <ligand>
        <name>GTP</name>
        <dbReference type="ChEBI" id="CHEBI:37565"/>
    </ligand>
</feature>
<dbReference type="HAMAP" id="MF_00062">
    <property type="entry name" value="Sulf_adenylyltr_sub1"/>
    <property type="match status" value="1"/>
</dbReference>
<evidence type="ECO:0000256" key="9">
    <source>
        <dbReference type="HAMAP-Rule" id="MF_00062"/>
    </source>
</evidence>
<evidence type="ECO:0000313" key="11">
    <source>
        <dbReference type="EMBL" id="QFY44224.1"/>
    </source>
</evidence>
<dbReference type="RefSeq" id="WP_153250192.1">
    <property type="nucleotide sequence ID" value="NZ_CP044205.1"/>
</dbReference>
<dbReference type="SUPFAM" id="SSF50447">
    <property type="entry name" value="Translation proteins"/>
    <property type="match status" value="1"/>
</dbReference>
<gene>
    <name evidence="9 11" type="primary">cysN</name>
    <name evidence="11" type="ORF">F6R98_17600</name>
</gene>
<dbReference type="InterPro" id="IPR009000">
    <property type="entry name" value="Transl_B-barrel_sf"/>
</dbReference>
<dbReference type="FunCoup" id="A0A5Q0BPU5">
    <property type="interactions" value="383"/>
</dbReference>
<evidence type="ECO:0000256" key="5">
    <source>
        <dbReference type="ARBA" id="ARBA00022840"/>
    </source>
</evidence>
<comment type="similarity">
    <text evidence="9">Belongs to the TRAFAC class translation factor GTPase superfamily. Classic translation factor GTPase family. CysN/NodQ subfamily.</text>
</comment>
<dbReference type="InterPro" id="IPR009001">
    <property type="entry name" value="Transl_elong_EF1A/Init_IF2_C"/>
</dbReference>
<dbReference type="PROSITE" id="PS51722">
    <property type="entry name" value="G_TR_2"/>
    <property type="match status" value="1"/>
</dbReference>
<dbReference type="PANTHER" id="PTHR23115">
    <property type="entry name" value="TRANSLATION FACTOR"/>
    <property type="match status" value="1"/>
</dbReference>
<reference evidence="11 12" key="1">
    <citation type="submission" date="2019-09" db="EMBL/GenBank/DDBJ databases">
        <title>Ecophysiology of the spiral-shaped methanotroph Methylospira mobilis as revealed by the complete genome sequence.</title>
        <authorList>
            <person name="Oshkin I.Y."/>
            <person name="Dedysh S.N."/>
            <person name="Miroshnikov K."/>
            <person name="Danilova O.V."/>
            <person name="Hakobyan A."/>
            <person name="Liesack W."/>
        </authorList>
    </citation>
    <scope>NUCLEOTIDE SEQUENCE [LARGE SCALE GENOMIC DNA]</scope>
    <source>
        <strain evidence="11 12">Shm1</strain>
    </source>
</reference>
<protein>
    <recommendedName>
        <fullName evidence="9">Sulfate adenylyltransferase subunit 1</fullName>
        <ecNumber evidence="9">2.7.7.4</ecNumber>
    </recommendedName>
    <alternativeName>
        <fullName evidence="9">ATP-sulfurylase large subunit</fullName>
    </alternativeName>
    <alternativeName>
        <fullName evidence="9">Sulfate adenylate transferase</fullName>
        <shortName evidence="9">SAT</shortName>
    </alternativeName>
</protein>
<dbReference type="InterPro" id="IPR000795">
    <property type="entry name" value="T_Tr_GTP-bd_dom"/>
</dbReference>
<dbReference type="GO" id="GO:0004781">
    <property type="term" value="F:sulfate adenylyltransferase (ATP) activity"/>
    <property type="evidence" value="ECO:0007669"/>
    <property type="project" value="UniProtKB-UniRule"/>
</dbReference>
<dbReference type="InterPro" id="IPR041757">
    <property type="entry name" value="CysN_GTP-bd"/>
</dbReference>
<proteinExistence type="inferred from homology"/>
<dbReference type="UniPathway" id="UPA00140">
    <property type="reaction ID" value="UER00204"/>
</dbReference>
<keyword evidence="2 9" id="KW-0808">Transferase</keyword>
<evidence type="ECO:0000313" key="12">
    <source>
        <dbReference type="Proteomes" id="UP000325755"/>
    </source>
</evidence>
<dbReference type="CDD" id="cd04095">
    <property type="entry name" value="CysN_NoDQ_III"/>
    <property type="match status" value="1"/>
</dbReference>
<dbReference type="InterPro" id="IPR027417">
    <property type="entry name" value="P-loop_NTPase"/>
</dbReference>
<dbReference type="NCBIfam" id="TIGR02034">
    <property type="entry name" value="CysN"/>
    <property type="match status" value="1"/>
</dbReference>
<dbReference type="InterPro" id="IPR050100">
    <property type="entry name" value="TRAFAC_GTPase_members"/>
</dbReference>
<feature type="binding site" evidence="9">
    <location>
        <begin position="31"/>
        <end position="38"/>
    </location>
    <ligand>
        <name>GTP</name>
        <dbReference type="ChEBI" id="CHEBI:37565"/>
    </ligand>
</feature>
<dbReference type="EMBL" id="CP044205">
    <property type="protein sequence ID" value="QFY44224.1"/>
    <property type="molecule type" value="Genomic_DNA"/>
</dbReference>
<dbReference type="FunFam" id="2.40.30.10:FF:000031">
    <property type="entry name" value="Sulfate adenylyltransferase subunit 1"/>
    <property type="match status" value="1"/>
</dbReference>
<dbReference type="InterPro" id="IPR054696">
    <property type="entry name" value="GTP-eEF1A_C"/>
</dbReference>
<dbReference type="Gene3D" id="2.40.30.10">
    <property type="entry name" value="Translation factors"/>
    <property type="match status" value="2"/>
</dbReference>
<dbReference type="NCBIfam" id="NF003478">
    <property type="entry name" value="PRK05124.1"/>
    <property type="match status" value="1"/>
</dbReference>
<dbReference type="InterPro" id="IPR031157">
    <property type="entry name" value="G_TR_CS"/>
</dbReference>
<feature type="binding site" evidence="9">
    <location>
        <begin position="165"/>
        <end position="168"/>
    </location>
    <ligand>
        <name>GTP</name>
        <dbReference type="ChEBI" id="CHEBI:37565"/>
    </ligand>
</feature>
<dbReference type="Proteomes" id="UP000325755">
    <property type="component" value="Chromosome"/>
</dbReference>
<keyword evidence="6 9" id="KW-0342">GTP-binding</keyword>
<dbReference type="FunFam" id="3.40.50.300:FF:000119">
    <property type="entry name" value="Sulfate adenylyltransferase subunit 1"/>
    <property type="match status" value="1"/>
</dbReference>
<dbReference type="NCBIfam" id="NF004035">
    <property type="entry name" value="PRK05506.1"/>
    <property type="match status" value="1"/>
</dbReference>
<dbReference type="KEGG" id="mmob:F6R98_17600"/>
<keyword evidence="12" id="KW-1185">Reference proteome</keyword>
<evidence type="ECO:0000256" key="1">
    <source>
        <dbReference type="ARBA" id="ARBA00005048"/>
    </source>
</evidence>
<keyword evidence="3 9" id="KW-0548">Nucleotidyltransferase</keyword>
<dbReference type="GO" id="GO:0000103">
    <property type="term" value="P:sulfate assimilation"/>
    <property type="evidence" value="ECO:0007669"/>
    <property type="project" value="UniProtKB-UniRule"/>
</dbReference>